<sequence>MLILLIGMVLISLVLFAREFILSPDEQLLMDRAYQQGVDAAQNHQSCFSNPYRGVVADMWADGFVAGKETLAYQEAICR</sequence>
<gene>
    <name evidence="1" type="ORF">BCV19_20360</name>
</gene>
<reference evidence="2" key="1">
    <citation type="submission" date="2016-07" db="EMBL/GenBank/DDBJ databases">
        <title>Nontailed viruses are major unrecognized killers of bacteria in the ocean.</title>
        <authorList>
            <person name="Kauffman K."/>
            <person name="Hussain F."/>
            <person name="Yang J."/>
            <person name="Arevalo P."/>
            <person name="Brown J."/>
            <person name="Cutler M."/>
            <person name="Kelly L."/>
            <person name="Polz M.F."/>
        </authorList>
    </citation>
    <scope>NUCLEOTIDE SEQUENCE [LARGE SCALE GENOMIC DNA]</scope>
    <source>
        <strain evidence="2">10N.286.54.F3</strain>
    </source>
</reference>
<dbReference type="EMBL" id="MCSW01000006">
    <property type="protein sequence ID" value="PMF35690.1"/>
    <property type="molecule type" value="Genomic_DNA"/>
</dbReference>
<proteinExistence type="predicted"/>
<protein>
    <recommendedName>
        <fullName evidence="3">MSHA biogenesis protein MshP</fullName>
    </recommendedName>
</protein>
<dbReference type="RefSeq" id="WP_102300583.1">
    <property type="nucleotide sequence ID" value="NZ_MCSW01000006.1"/>
</dbReference>
<name>A0A2N7CL99_VIBSP</name>
<evidence type="ECO:0000313" key="1">
    <source>
        <dbReference type="EMBL" id="PMF35690.1"/>
    </source>
</evidence>
<evidence type="ECO:0008006" key="3">
    <source>
        <dbReference type="Google" id="ProtNLM"/>
    </source>
</evidence>
<comment type="caution">
    <text evidence="1">The sequence shown here is derived from an EMBL/GenBank/DDBJ whole genome shotgun (WGS) entry which is preliminary data.</text>
</comment>
<organism evidence="1 2">
    <name type="scientific">Vibrio splendidus</name>
    <dbReference type="NCBI Taxonomy" id="29497"/>
    <lineage>
        <taxon>Bacteria</taxon>
        <taxon>Pseudomonadati</taxon>
        <taxon>Pseudomonadota</taxon>
        <taxon>Gammaproteobacteria</taxon>
        <taxon>Vibrionales</taxon>
        <taxon>Vibrionaceae</taxon>
        <taxon>Vibrio</taxon>
    </lineage>
</organism>
<accession>A0A2N7CL99</accession>
<dbReference type="AlphaFoldDB" id="A0A2N7CL99"/>
<evidence type="ECO:0000313" key="2">
    <source>
        <dbReference type="Proteomes" id="UP000235405"/>
    </source>
</evidence>
<dbReference type="Proteomes" id="UP000235405">
    <property type="component" value="Unassembled WGS sequence"/>
</dbReference>